<evidence type="ECO:0000259" key="6">
    <source>
        <dbReference type="Pfam" id="PF13693"/>
    </source>
</evidence>
<evidence type="ECO:0000256" key="1">
    <source>
        <dbReference type="ARBA" id="ARBA00006157"/>
    </source>
</evidence>
<accession>A0ABV1SMD0</accession>
<dbReference type="Pfam" id="PF13693">
    <property type="entry name" value="HTH_35"/>
    <property type="match status" value="1"/>
</dbReference>
<dbReference type="Proteomes" id="UP001438953">
    <property type="component" value="Unassembled WGS sequence"/>
</dbReference>
<feature type="compositionally biased region" description="Basic and acidic residues" evidence="5">
    <location>
        <begin position="71"/>
        <end position="87"/>
    </location>
</feature>
<evidence type="ECO:0000256" key="4">
    <source>
        <dbReference type="ARBA" id="ARBA00023163"/>
    </source>
</evidence>
<comment type="similarity">
    <text evidence="1">Belongs to the ner transcriptional regulatory family.</text>
</comment>
<evidence type="ECO:0000313" key="8">
    <source>
        <dbReference type="Proteomes" id="UP001438953"/>
    </source>
</evidence>
<name>A0ABV1SMD0_9RHOB</name>
<dbReference type="InterPro" id="IPR010982">
    <property type="entry name" value="Lambda_DNA-bd_dom_sf"/>
</dbReference>
<feature type="region of interest" description="Disordered" evidence="5">
    <location>
        <begin position="67"/>
        <end position="87"/>
    </location>
</feature>
<evidence type="ECO:0000256" key="3">
    <source>
        <dbReference type="ARBA" id="ARBA00023125"/>
    </source>
</evidence>
<comment type="caution">
    <text evidence="7">The sequence shown here is derived from an EMBL/GenBank/DDBJ whole genome shotgun (WGS) entry which is preliminary data.</text>
</comment>
<organism evidence="7 8">
    <name type="scientific">Thioclava kandeliae</name>
    <dbReference type="NCBI Taxonomy" id="3070818"/>
    <lineage>
        <taxon>Bacteria</taxon>
        <taxon>Pseudomonadati</taxon>
        <taxon>Pseudomonadota</taxon>
        <taxon>Alphaproteobacteria</taxon>
        <taxon>Rhodobacterales</taxon>
        <taxon>Paracoccaceae</taxon>
        <taxon>Thioclava</taxon>
    </lineage>
</organism>
<keyword evidence="8" id="KW-1185">Reference proteome</keyword>
<feature type="domain" description="Ner winged helix-turn-helix DNA-binding" evidence="6">
    <location>
        <begin position="16"/>
        <end position="85"/>
    </location>
</feature>
<keyword evidence="3" id="KW-0238">DNA-binding</keyword>
<keyword evidence="2" id="KW-0805">Transcription regulation</keyword>
<evidence type="ECO:0000313" key="7">
    <source>
        <dbReference type="EMBL" id="MER5173716.1"/>
    </source>
</evidence>
<dbReference type="EMBL" id="JAYWLC010000026">
    <property type="protein sequence ID" value="MER5173716.1"/>
    <property type="molecule type" value="Genomic_DNA"/>
</dbReference>
<keyword evidence="4" id="KW-0804">Transcription</keyword>
<dbReference type="RefSeq" id="WP_350939051.1">
    <property type="nucleotide sequence ID" value="NZ_JAYWLC010000026.1"/>
</dbReference>
<dbReference type="InterPro" id="IPR038722">
    <property type="entry name" value="Ner_HTH_dom"/>
</dbReference>
<dbReference type="SUPFAM" id="SSF47413">
    <property type="entry name" value="lambda repressor-like DNA-binding domains"/>
    <property type="match status" value="1"/>
</dbReference>
<evidence type="ECO:0000256" key="5">
    <source>
        <dbReference type="SAM" id="MobiDB-lite"/>
    </source>
</evidence>
<sequence>MFAEQVPDIINIPHERLKMELRLRGKSIASIARELDVFRSSVTLVSQGLRRSEKIERALAEAIGMTPQELFPDRYPAEEEERPDTKT</sequence>
<dbReference type="Gene3D" id="1.10.260.40">
    <property type="entry name" value="lambda repressor-like DNA-binding domains"/>
    <property type="match status" value="1"/>
</dbReference>
<reference evidence="7 8" key="1">
    <citation type="submission" date="2024-06" db="EMBL/GenBank/DDBJ databases">
        <title>Thioclava kandeliae sp. nov. from a rhizosphere soil sample of Kandelia candel in a mangrove.</title>
        <authorList>
            <person name="Mu T."/>
        </authorList>
    </citation>
    <scope>NUCLEOTIDE SEQUENCE [LARGE SCALE GENOMIC DNA]</scope>
    <source>
        <strain evidence="7 8">CPCC 100088</strain>
    </source>
</reference>
<evidence type="ECO:0000256" key="2">
    <source>
        <dbReference type="ARBA" id="ARBA00023015"/>
    </source>
</evidence>
<gene>
    <name evidence="7" type="ORF">VSX56_18295</name>
</gene>
<protein>
    <submittedName>
        <fullName evidence="7">Helix-turn-helix domain-containing protein</fullName>
    </submittedName>
</protein>
<proteinExistence type="inferred from homology"/>